<comment type="caution">
    <text evidence="2">The sequence shown here is derived from an EMBL/GenBank/DDBJ whole genome shotgun (WGS) entry which is preliminary data.</text>
</comment>
<keyword evidence="3" id="KW-1185">Reference proteome</keyword>
<dbReference type="EMBL" id="PKMF04000425">
    <property type="protein sequence ID" value="KAK7832441.1"/>
    <property type="molecule type" value="Genomic_DNA"/>
</dbReference>
<accession>A0AAW0K1S3</accession>
<organism evidence="2 3">
    <name type="scientific">Quercus suber</name>
    <name type="common">Cork oak</name>
    <dbReference type="NCBI Taxonomy" id="58331"/>
    <lineage>
        <taxon>Eukaryota</taxon>
        <taxon>Viridiplantae</taxon>
        <taxon>Streptophyta</taxon>
        <taxon>Embryophyta</taxon>
        <taxon>Tracheophyta</taxon>
        <taxon>Spermatophyta</taxon>
        <taxon>Magnoliopsida</taxon>
        <taxon>eudicotyledons</taxon>
        <taxon>Gunneridae</taxon>
        <taxon>Pentapetalae</taxon>
        <taxon>rosids</taxon>
        <taxon>fabids</taxon>
        <taxon>Fagales</taxon>
        <taxon>Fagaceae</taxon>
        <taxon>Quercus</taxon>
    </lineage>
</organism>
<evidence type="ECO:0000313" key="2">
    <source>
        <dbReference type="EMBL" id="KAK7832441.1"/>
    </source>
</evidence>
<gene>
    <name evidence="2" type="primary">NTH1_1</name>
    <name evidence="2" type="ORF">CFP56_026539</name>
</gene>
<dbReference type="Proteomes" id="UP000237347">
    <property type="component" value="Unassembled WGS sequence"/>
</dbReference>
<keyword evidence="2" id="KW-0540">Nuclease</keyword>
<dbReference type="AlphaFoldDB" id="A0AAW0K1S3"/>
<dbReference type="GO" id="GO:0004519">
    <property type="term" value="F:endonuclease activity"/>
    <property type="evidence" value="ECO:0007669"/>
    <property type="project" value="UniProtKB-KW"/>
</dbReference>
<reference evidence="2 3" key="1">
    <citation type="journal article" date="2018" name="Sci. Data">
        <title>The draft genome sequence of cork oak.</title>
        <authorList>
            <person name="Ramos A.M."/>
            <person name="Usie A."/>
            <person name="Barbosa P."/>
            <person name="Barros P.M."/>
            <person name="Capote T."/>
            <person name="Chaves I."/>
            <person name="Simoes F."/>
            <person name="Abreu I."/>
            <person name="Carrasquinho I."/>
            <person name="Faro C."/>
            <person name="Guimaraes J.B."/>
            <person name="Mendonca D."/>
            <person name="Nobrega F."/>
            <person name="Rodrigues L."/>
            <person name="Saibo N.J.M."/>
            <person name="Varela M.C."/>
            <person name="Egas C."/>
            <person name="Matos J."/>
            <person name="Miguel C.M."/>
            <person name="Oliveira M.M."/>
            <person name="Ricardo C.P."/>
            <person name="Goncalves S."/>
        </authorList>
    </citation>
    <scope>NUCLEOTIDE SEQUENCE [LARGE SCALE GENOMIC DNA]</scope>
    <source>
        <strain evidence="3">cv. HL8</strain>
    </source>
</reference>
<keyword evidence="2" id="KW-0378">Hydrolase</keyword>
<feature type="region of interest" description="Disordered" evidence="1">
    <location>
        <begin position="41"/>
        <end position="70"/>
    </location>
</feature>
<evidence type="ECO:0000313" key="3">
    <source>
        <dbReference type="Proteomes" id="UP000237347"/>
    </source>
</evidence>
<sequence>MSLILLGTNLCTSSLAFGFSRIRLFGAMSKPNTTLSSKLLHSKTQVPISDPKPGVPGSESSNGGSVPEQHVYARKKRVKKIVQVKEEGHEAESNSKKLCGLPDIEEFAYKRENDSLPSSKYLCCQHFLGMFDVVSHLHWIKCFILPWCACK</sequence>
<proteinExistence type="predicted"/>
<name>A0AAW0K1S3_QUESU</name>
<keyword evidence="2" id="KW-0255">Endonuclease</keyword>
<protein>
    <submittedName>
        <fullName evidence="2">Endonuclease iii like protein 1</fullName>
    </submittedName>
</protein>
<evidence type="ECO:0000256" key="1">
    <source>
        <dbReference type="SAM" id="MobiDB-lite"/>
    </source>
</evidence>